<organism evidence="3 4">
    <name type="scientific">Gnathostoma spinigerum</name>
    <dbReference type="NCBI Taxonomy" id="75299"/>
    <lineage>
        <taxon>Eukaryota</taxon>
        <taxon>Metazoa</taxon>
        <taxon>Ecdysozoa</taxon>
        <taxon>Nematoda</taxon>
        <taxon>Chromadorea</taxon>
        <taxon>Rhabditida</taxon>
        <taxon>Spirurina</taxon>
        <taxon>Gnathostomatomorpha</taxon>
        <taxon>Gnathostomatoidea</taxon>
        <taxon>Gnathostomatidae</taxon>
        <taxon>Gnathostoma</taxon>
    </lineage>
</organism>
<dbReference type="InterPro" id="IPR032675">
    <property type="entry name" value="LRR_dom_sf"/>
</dbReference>
<evidence type="ECO:0000256" key="1">
    <source>
        <dbReference type="ARBA" id="ARBA00022614"/>
    </source>
</evidence>
<comment type="caution">
    <text evidence="3">The sequence shown here is derived from an EMBL/GenBank/DDBJ whole genome shotgun (WGS) entry which is preliminary data.</text>
</comment>
<dbReference type="Pfam" id="PF13855">
    <property type="entry name" value="LRR_8"/>
    <property type="match status" value="4"/>
</dbReference>
<evidence type="ECO:0000256" key="2">
    <source>
        <dbReference type="ARBA" id="ARBA00022737"/>
    </source>
</evidence>
<proteinExistence type="predicted"/>
<dbReference type="InterPro" id="IPR001611">
    <property type="entry name" value="Leu-rich_rpt"/>
</dbReference>
<dbReference type="SUPFAM" id="SSF52058">
    <property type="entry name" value="L domain-like"/>
    <property type="match status" value="1"/>
</dbReference>
<reference evidence="3 4" key="1">
    <citation type="submission" date="2024-08" db="EMBL/GenBank/DDBJ databases">
        <title>Gnathostoma spinigerum genome.</title>
        <authorList>
            <person name="Gonzalez-Bertolin B."/>
            <person name="Monzon S."/>
            <person name="Zaballos A."/>
            <person name="Jimenez P."/>
            <person name="Dekumyoy P."/>
            <person name="Varona S."/>
            <person name="Cuesta I."/>
            <person name="Sumanam S."/>
            <person name="Adisakwattana P."/>
            <person name="Gasser R.B."/>
            <person name="Hernandez-Gonzalez A."/>
            <person name="Young N.D."/>
            <person name="Perteguer M.J."/>
        </authorList>
    </citation>
    <scope>NUCLEOTIDE SEQUENCE [LARGE SCALE GENOMIC DNA]</scope>
    <source>
        <strain evidence="3">AL3</strain>
        <tissue evidence="3">Liver</tissue>
    </source>
</reference>
<sequence length="331" mass="37627">MKFSVNLDGIQRTMVDLNLANNHLQSIGKDIMRNFDKLQTLDISGNGLMEIQASSFVDCPNLKILNLAHNHLRNLRKGTFANQISYEELDISFNNIARLDSETFGNDNVLHLDLSGNELKTIPRHALSSIRNSITKLILRQNKIRSIEAVDFAGMSNLTELELADNYIETIDESAFSMMPKLESLDLSHNPIISWDPRAFKELSPSMQMLNLADTGLYSLPKITNRDIRHFNISHNKIRELNPNDLGNYHKLVTFDISFNEVGDLSPKLFEILVALKHLNISGNPIEILTENHMKPLYYTLRSLFTFIAPMLCASTALHYQCLHSSKTTMR</sequence>
<dbReference type="PANTHER" id="PTHR45712">
    <property type="entry name" value="AGAP008170-PA"/>
    <property type="match status" value="1"/>
</dbReference>
<gene>
    <name evidence="3" type="ORF">AB6A40_010206</name>
</gene>
<accession>A0ABD6F2A0</accession>
<keyword evidence="1" id="KW-0433">Leucine-rich repeat</keyword>
<dbReference type="EMBL" id="JBGFUD010012545">
    <property type="protein sequence ID" value="MFH4983497.1"/>
    <property type="molecule type" value="Genomic_DNA"/>
</dbReference>
<evidence type="ECO:0000313" key="4">
    <source>
        <dbReference type="Proteomes" id="UP001608902"/>
    </source>
</evidence>
<dbReference type="InterPro" id="IPR003591">
    <property type="entry name" value="Leu-rich_rpt_typical-subtyp"/>
</dbReference>
<evidence type="ECO:0000313" key="3">
    <source>
        <dbReference type="EMBL" id="MFH4983497.1"/>
    </source>
</evidence>
<dbReference type="Gene3D" id="3.80.10.10">
    <property type="entry name" value="Ribonuclease Inhibitor"/>
    <property type="match status" value="3"/>
</dbReference>
<name>A0ABD6F2A0_9BILA</name>
<dbReference type="InterPro" id="IPR050333">
    <property type="entry name" value="SLRP"/>
</dbReference>
<keyword evidence="4" id="KW-1185">Reference proteome</keyword>
<dbReference type="AlphaFoldDB" id="A0ABD6F2A0"/>
<protein>
    <recommendedName>
        <fullName evidence="5">Leucine Rich repeat-containing domain protein</fullName>
    </recommendedName>
</protein>
<evidence type="ECO:0008006" key="5">
    <source>
        <dbReference type="Google" id="ProtNLM"/>
    </source>
</evidence>
<dbReference type="PANTHER" id="PTHR45712:SF22">
    <property type="entry name" value="INSULIN-LIKE GROWTH FACTOR-BINDING PROTEIN COMPLEX ACID LABILE SUBUNIT"/>
    <property type="match status" value="1"/>
</dbReference>
<dbReference type="SMART" id="SM00365">
    <property type="entry name" value="LRR_SD22"/>
    <property type="match status" value="4"/>
</dbReference>
<dbReference type="PROSITE" id="PS51450">
    <property type="entry name" value="LRR"/>
    <property type="match status" value="3"/>
</dbReference>
<dbReference type="SMART" id="SM00369">
    <property type="entry name" value="LRR_TYP"/>
    <property type="match status" value="7"/>
</dbReference>
<keyword evidence="2" id="KW-0677">Repeat</keyword>
<dbReference type="Proteomes" id="UP001608902">
    <property type="component" value="Unassembled WGS sequence"/>
</dbReference>